<proteinExistence type="predicted"/>
<accession>A0A1X2G4S3</accession>
<organism evidence="2 3">
    <name type="scientific">Hesseltinella vesiculosa</name>
    <dbReference type="NCBI Taxonomy" id="101127"/>
    <lineage>
        <taxon>Eukaryota</taxon>
        <taxon>Fungi</taxon>
        <taxon>Fungi incertae sedis</taxon>
        <taxon>Mucoromycota</taxon>
        <taxon>Mucoromycotina</taxon>
        <taxon>Mucoromycetes</taxon>
        <taxon>Mucorales</taxon>
        <taxon>Cunninghamellaceae</taxon>
        <taxon>Hesseltinella</taxon>
    </lineage>
</organism>
<dbReference type="InterPro" id="IPR008313">
    <property type="entry name" value="GH125"/>
</dbReference>
<gene>
    <name evidence="2" type="ORF">DM01DRAFT_1364697</name>
</gene>
<dbReference type="PIRSF" id="PIRSF028846">
    <property type="entry name" value="UCP028846"/>
    <property type="match status" value="1"/>
</dbReference>
<name>A0A1X2G4S3_9FUNG</name>
<dbReference type="Pfam" id="PF06824">
    <property type="entry name" value="Glyco_hydro_125"/>
    <property type="match status" value="1"/>
</dbReference>
<dbReference type="Gene3D" id="1.50.10.10">
    <property type="match status" value="1"/>
</dbReference>
<dbReference type="EMBL" id="MCGT01000045">
    <property type="protein sequence ID" value="ORX44961.1"/>
    <property type="molecule type" value="Genomic_DNA"/>
</dbReference>
<evidence type="ECO:0000256" key="1">
    <source>
        <dbReference type="SAM" id="MobiDB-lite"/>
    </source>
</evidence>
<evidence type="ECO:0000313" key="3">
    <source>
        <dbReference type="Proteomes" id="UP000242146"/>
    </source>
</evidence>
<dbReference type="PANTHER" id="PTHR31047:SF0">
    <property type="entry name" value="MEIOTICALLY UP-REGULATED GENE 157 PROTEIN"/>
    <property type="match status" value="1"/>
</dbReference>
<dbReference type="Proteomes" id="UP000242146">
    <property type="component" value="Unassembled WGS sequence"/>
</dbReference>
<evidence type="ECO:0008006" key="4">
    <source>
        <dbReference type="Google" id="ProtNLM"/>
    </source>
</evidence>
<dbReference type="OrthoDB" id="7771656at2759"/>
<dbReference type="InterPro" id="IPR012341">
    <property type="entry name" value="6hp_glycosidase-like_sf"/>
</dbReference>
<dbReference type="SMART" id="SM01149">
    <property type="entry name" value="DUF1237"/>
    <property type="match status" value="1"/>
</dbReference>
<dbReference type="SUPFAM" id="SSF48208">
    <property type="entry name" value="Six-hairpin glycosidases"/>
    <property type="match status" value="1"/>
</dbReference>
<sequence length="486" mass="54507">MPALNETCIEYENYAAAFHPPASLGPLQLPFQRPIQACRTFTSAVINQVVDTVSSKMKNLDLARLFTNAFPNTLDTTISQTACITAHSLKCLPLSFIITGDIDAMWLRDSANQVMPYMDYLNQDISLKRLVLGTIYMQAHFISIDPYANAFRPPSDIAQWALQHQPPMNEHMFHSPGSLPQVFEYKWEIDSLASFISLSYQYWQTTSDSSFIESPLWLNAVETILDTVEKEQQPTFDPKNGKPPHSQHQFLNGRGQPIKYTGMVRSLFRPSDDACVFTFYVPGNAMLSVELAHLSQMISSTNGVMAAKAKKISDAIRTGIYQYAVVDVPNYGKVFAFEVDGYGSQLIMDDANVPSLMSLPIHGFVSQDDPIYQNTRKLVLSRDNPYYFEGPFMAGVGGPHIGLNYAWPMSQIVRLMTSDSDEEIQGALEWILNSTSGTGLIHESVNIYVDEGNSRYTRSWFAWANGLFGQAILKLAKERPHLIFSN</sequence>
<feature type="region of interest" description="Disordered" evidence="1">
    <location>
        <begin position="231"/>
        <end position="253"/>
    </location>
</feature>
<protein>
    <recommendedName>
        <fullName evidence="4">DUF1237-domain-containing protein</fullName>
    </recommendedName>
</protein>
<comment type="caution">
    <text evidence="2">The sequence shown here is derived from an EMBL/GenBank/DDBJ whole genome shotgun (WGS) entry which is preliminary data.</text>
</comment>
<keyword evidence="3" id="KW-1185">Reference proteome</keyword>
<dbReference type="InterPro" id="IPR008928">
    <property type="entry name" value="6-hairpin_glycosidase_sf"/>
</dbReference>
<dbReference type="GO" id="GO:0003824">
    <property type="term" value="F:catalytic activity"/>
    <property type="evidence" value="ECO:0007669"/>
    <property type="project" value="UniProtKB-ARBA"/>
</dbReference>
<evidence type="ECO:0000313" key="2">
    <source>
        <dbReference type="EMBL" id="ORX44961.1"/>
    </source>
</evidence>
<reference evidence="2 3" key="1">
    <citation type="submission" date="2016-07" db="EMBL/GenBank/DDBJ databases">
        <title>Pervasive Adenine N6-methylation of Active Genes in Fungi.</title>
        <authorList>
            <consortium name="DOE Joint Genome Institute"/>
            <person name="Mondo S.J."/>
            <person name="Dannebaum R.O."/>
            <person name="Kuo R.C."/>
            <person name="Labutti K."/>
            <person name="Haridas S."/>
            <person name="Kuo A."/>
            <person name="Salamov A."/>
            <person name="Ahrendt S.R."/>
            <person name="Lipzen A."/>
            <person name="Sullivan W."/>
            <person name="Andreopoulos W.B."/>
            <person name="Clum A."/>
            <person name="Lindquist E."/>
            <person name="Daum C."/>
            <person name="Ramamoorthy G.K."/>
            <person name="Gryganskyi A."/>
            <person name="Culley D."/>
            <person name="Magnuson J.K."/>
            <person name="James T.Y."/>
            <person name="O'Malley M.A."/>
            <person name="Stajich J.E."/>
            <person name="Spatafora J.W."/>
            <person name="Visel A."/>
            <person name="Grigoriev I.V."/>
        </authorList>
    </citation>
    <scope>NUCLEOTIDE SEQUENCE [LARGE SCALE GENOMIC DNA]</scope>
    <source>
        <strain evidence="2 3">NRRL 3301</strain>
    </source>
</reference>
<dbReference type="GO" id="GO:0005975">
    <property type="term" value="P:carbohydrate metabolic process"/>
    <property type="evidence" value="ECO:0007669"/>
    <property type="project" value="InterPro"/>
</dbReference>
<dbReference type="AlphaFoldDB" id="A0A1X2G4S3"/>
<dbReference type="PANTHER" id="PTHR31047">
    <property type="entry name" value="MEIOTICALLY UP-REGULATED GENE 157 PROTEIN"/>
    <property type="match status" value="1"/>
</dbReference>
<dbReference type="STRING" id="101127.A0A1X2G4S3"/>